<comment type="similarity">
    <text evidence="6">Belongs to the acetyltransferase family. OlsB subfamily.</text>
</comment>
<dbReference type="SUPFAM" id="SSF55729">
    <property type="entry name" value="Acyl-CoA N-acyltransferases (Nat)"/>
    <property type="match status" value="1"/>
</dbReference>
<gene>
    <name evidence="11" type="ORF">SAMN02927923_04087</name>
</gene>
<keyword evidence="3" id="KW-0808">Transferase</keyword>
<comment type="function">
    <text evidence="9">Catalyzes the first step in the biosynthesis of ornithine lipids, which are phosphorus-free membrane lipids. Catalyzes the 3-hydroxyacyl-acyl carrier protein-dependent acylation of ornithine to form lyso-ornithine lipid (LOL).</text>
</comment>
<dbReference type="Pfam" id="PF13444">
    <property type="entry name" value="Acetyltransf_5"/>
    <property type="match status" value="1"/>
</dbReference>
<proteinExistence type="inferred from homology"/>
<dbReference type="EC" id="2.3.2.30" evidence="7"/>
<evidence type="ECO:0000256" key="8">
    <source>
        <dbReference type="ARBA" id="ARBA00039866"/>
    </source>
</evidence>
<dbReference type="PANTHER" id="PTHR37323:SF1">
    <property type="entry name" value="L-ORNITHINE N(ALPHA)-ACYLTRANSFERASE"/>
    <property type="match status" value="1"/>
</dbReference>
<dbReference type="RefSeq" id="WP_175493987.1">
    <property type="nucleotide sequence ID" value="NZ_FMVJ01000016.1"/>
</dbReference>
<organism evidence="11 12">
    <name type="scientific">Microvirga guangxiensis</name>
    <dbReference type="NCBI Taxonomy" id="549386"/>
    <lineage>
        <taxon>Bacteria</taxon>
        <taxon>Pseudomonadati</taxon>
        <taxon>Pseudomonadota</taxon>
        <taxon>Alphaproteobacteria</taxon>
        <taxon>Hyphomicrobiales</taxon>
        <taxon>Methylobacteriaceae</taxon>
        <taxon>Microvirga</taxon>
    </lineage>
</organism>
<comment type="pathway">
    <text evidence="1">Lipid metabolism.</text>
</comment>
<evidence type="ECO:0000313" key="11">
    <source>
        <dbReference type="EMBL" id="SCZ09879.1"/>
    </source>
</evidence>
<keyword evidence="4" id="KW-0443">Lipid metabolism</keyword>
<keyword evidence="12" id="KW-1185">Reference proteome</keyword>
<dbReference type="STRING" id="549386.SAMN02927923_04087"/>
<dbReference type="EMBL" id="FMVJ01000016">
    <property type="protein sequence ID" value="SCZ09879.1"/>
    <property type="molecule type" value="Genomic_DNA"/>
</dbReference>
<comment type="catalytic activity">
    <reaction evidence="10">
        <text>a (3R)-hydroxyacyl-[ACP] + L-ornithine = a lyso-ornithine lipid + holo-[ACP] + H(+)</text>
        <dbReference type="Rhea" id="RHEA:20633"/>
        <dbReference type="Rhea" id="RHEA-COMP:9685"/>
        <dbReference type="Rhea" id="RHEA-COMP:9945"/>
        <dbReference type="ChEBI" id="CHEBI:15378"/>
        <dbReference type="ChEBI" id="CHEBI:46911"/>
        <dbReference type="ChEBI" id="CHEBI:64479"/>
        <dbReference type="ChEBI" id="CHEBI:78827"/>
        <dbReference type="ChEBI" id="CHEBI:138482"/>
        <dbReference type="EC" id="2.3.2.30"/>
    </reaction>
    <physiologicalReaction direction="left-to-right" evidence="10">
        <dbReference type="Rhea" id="RHEA:20634"/>
    </physiologicalReaction>
</comment>
<reference evidence="11 12" key="1">
    <citation type="submission" date="2016-10" db="EMBL/GenBank/DDBJ databases">
        <authorList>
            <person name="de Groot N.N."/>
        </authorList>
    </citation>
    <scope>NUCLEOTIDE SEQUENCE [LARGE SCALE GENOMIC DNA]</scope>
    <source>
        <strain evidence="11 12">CGMCC 1.7666</strain>
    </source>
</reference>
<evidence type="ECO:0000256" key="6">
    <source>
        <dbReference type="ARBA" id="ARBA00038095"/>
    </source>
</evidence>
<accession>A0A1G5LCK4</accession>
<dbReference type="InterPro" id="IPR052351">
    <property type="entry name" value="Ornithine_N-alpha-AT"/>
</dbReference>
<evidence type="ECO:0000256" key="9">
    <source>
        <dbReference type="ARBA" id="ARBA00045724"/>
    </source>
</evidence>
<name>A0A1G5LCK4_9HYPH</name>
<dbReference type="InterPro" id="IPR016181">
    <property type="entry name" value="Acyl_CoA_acyltransferase"/>
</dbReference>
<dbReference type="GO" id="GO:0043810">
    <property type="term" value="F:ornithine-acyl [acyl carrier protein] N-acyltransferase activity"/>
    <property type="evidence" value="ECO:0007669"/>
    <property type="project" value="UniProtKB-EC"/>
</dbReference>
<evidence type="ECO:0000256" key="7">
    <source>
        <dbReference type="ARBA" id="ARBA00039058"/>
    </source>
</evidence>
<evidence type="ECO:0000256" key="4">
    <source>
        <dbReference type="ARBA" id="ARBA00023098"/>
    </source>
</evidence>
<keyword evidence="2" id="KW-0444">Lipid biosynthesis</keyword>
<protein>
    <recommendedName>
        <fullName evidence="8">L-ornithine N(alpha)-acyltransferase</fullName>
        <ecNumber evidence="7">2.3.2.30</ecNumber>
    </recommendedName>
</protein>
<keyword evidence="5" id="KW-0012">Acyltransferase</keyword>
<evidence type="ECO:0000313" key="12">
    <source>
        <dbReference type="Proteomes" id="UP000199569"/>
    </source>
</evidence>
<dbReference type="PANTHER" id="PTHR37323">
    <property type="entry name" value="GCN5-RELATED N-ACETYLTRANSFERASE"/>
    <property type="match status" value="1"/>
</dbReference>
<evidence type="ECO:0000256" key="10">
    <source>
        <dbReference type="ARBA" id="ARBA00047785"/>
    </source>
</evidence>
<dbReference type="Gene3D" id="3.40.630.30">
    <property type="match status" value="1"/>
</dbReference>
<dbReference type="Proteomes" id="UP000199569">
    <property type="component" value="Unassembled WGS sequence"/>
</dbReference>
<dbReference type="AlphaFoldDB" id="A0A1G5LCK4"/>
<sequence length="307" mass="34243">MTSSLIGTTSSAKTALLSGFKGFGKIAGRTVRDYGTLDPVLGRIGSLEVRLATTSREIRQAQKLRFKVFYEEMSAVPQGASVFSRRDVDDYDWICDHLLVLDHEPKGRRLRSSKPKVVGTYRLLRQEVAERHQGFYTKGEYDIAPLLSAHSDLNFLELGRSCVLEAYRNKRTVELLWHGIWTYVLHFKIDVMLGCASLEGTNPQDLALPLSFLHHHASAPAEWQARALPERFTRMDLLPKEAVNPKAALHALPPLIKGYLRLGATFGTGAVIDRQFGTTDVLVILPVSAINPRYIDHFGPAANRHAA</sequence>
<evidence type="ECO:0000256" key="1">
    <source>
        <dbReference type="ARBA" id="ARBA00005189"/>
    </source>
</evidence>
<evidence type="ECO:0000256" key="2">
    <source>
        <dbReference type="ARBA" id="ARBA00022516"/>
    </source>
</evidence>
<evidence type="ECO:0000256" key="3">
    <source>
        <dbReference type="ARBA" id="ARBA00022679"/>
    </source>
</evidence>
<evidence type="ECO:0000256" key="5">
    <source>
        <dbReference type="ARBA" id="ARBA00023315"/>
    </source>
</evidence>
<dbReference type="GO" id="GO:0006629">
    <property type="term" value="P:lipid metabolic process"/>
    <property type="evidence" value="ECO:0007669"/>
    <property type="project" value="UniProtKB-KW"/>
</dbReference>